<keyword evidence="5" id="KW-1185">Reference proteome</keyword>
<evidence type="ECO:0000313" key="5">
    <source>
        <dbReference type="Proteomes" id="UP000675664"/>
    </source>
</evidence>
<dbReference type="GO" id="GO:0005829">
    <property type="term" value="C:cytosol"/>
    <property type="evidence" value="ECO:0007669"/>
    <property type="project" value="TreeGrafter"/>
</dbReference>
<accession>A0A8J7W1K3</accession>
<organism evidence="4 5">
    <name type="scientific">Sinanaerobacter chloroacetimidivorans</name>
    <dbReference type="NCBI Taxonomy" id="2818044"/>
    <lineage>
        <taxon>Bacteria</taxon>
        <taxon>Bacillati</taxon>
        <taxon>Bacillota</taxon>
        <taxon>Clostridia</taxon>
        <taxon>Peptostreptococcales</taxon>
        <taxon>Anaerovoracaceae</taxon>
        <taxon>Sinanaerobacter</taxon>
    </lineage>
</organism>
<dbReference type="PROSITE" id="PS00060">
    <property type="entry name" value="ADH_IRON_2"/>
    <property type="match status" value="1"/>
</dbReference>
<dbReference type="EMBL" id="JAGSND010000008">
    <property type="protein sequence ID" value="MBR0598714.1"/>
    <property type="molecule type" value="Genomic_DNA"/>
</dbReference>
<dbReference type="InterPro" id="IPR044731">
    <property type="entry name" value="BDH-like"/>
</dbReference>
<reference evidence="4" key="2">
    <citation type="submission" date="2021-04" db="EMBL/GenBank/DDBJ databases">
        <authorList>
            <person name="Liu J."/>
        </authorList>
    </citation>
    <scope>NUCLEOTIDE SEQUENCE</scope>
    <source>
        <strain evidence="4">BAD-6</strain>
    </source>
</reference>
<dbReference type="Pfam" id="PF25137">
    <property type="entry name" value="ADH_Fe_C"/>
    <property type="match status" value="1"/>
</dbReference>
<dbReference type="InterPro" id="IPR001670">
    <property type="entry name" value="ADH_Fe/GldA"/>
</dbReference>
<dbReference type="GO" id="GO:1990362">
    <property type="term" value="F:butanol dehydrogenase (NAD+) activity"/>
    <property type="evidence" value="ECO:0007669"/>
    <property type="project" value="InterPro"/>
</dbReference>
<dbReference type="FunFam" id="3.40.50.1970:FF:000003">
    <property type="entry name" value="Alcohol dehydrogenase, iron-containing"/>
    <property type="match status" value="1"/>
</dbReference>
<feature type="domain" description="Fe-containing alcohol dehydrogenase-like C-terminal" evidence="3">
    <location>
        <begin position="189"/>
        <end position="389"/>
    </location>
</feature>
<dbReference type="PANTHER" id="PTHR43633">
    <property type="entry name" value="ALCOHOL DEHYDROGENASE YQHD"/>
    <property type="match status" value="1"/>
</dbReference>
<keyword evidence="1" id="KW-0560">Oxidoreductase</keyword>
<evidence type="ECO:0000259" key="2">
    <source>
        <dbReference type="Pfam" id="PF00465"/>
    </source>
</evidence>
<evidence type="ECO:0000313" key="4">
    <source>
        <dbReference type="EMBL" id="MBR0598714.1"/>
    </source>
</evidence>
<reference evidence="4" key="1">
    <citation type="submission" date="2021-04" db="EMBL/GenBank/DDBJ databases">
        <title>Sinoanaerobacter chloroacetimidivorans sp. nov., an obligate anaerobic bacterium isolated from anaerobic sludge.</title>
        <authorList>
            <person name="Bao Y."/>
        </authorList>
    </citation>
    <scope>NUCLEOTIDE SEQUENCE</scope>
    <source>
        <strain evidence="4">BAD-6</strain>
    </source>
</reference>
<dbReference type="PANTHER" id="PTHR43633:SF1">
    <property type="entry name" value="ALCOHOL DEHYDROGENASE YQHD"/>
    <property type="match status" value="1"/>
</dbReference>
<protein>
    <submittedName>
        <fullName evidence="4">Iron-containing alcohol dehydrogenase</fullName>
    </submittedName>
</protein>
<name>A0A8J7W1K3_9FIRM</name>
<dbReference type="InterPro" id="IPR018211">
    <property type="entry name" value="ADH_Fe_CS"/>
</dbReference>
<dbReference type="AlphaFoldDB" id="A0A8J7W1K3"/>
<sequence length="392" mass="43969">MLNFDYQNRTRIIFGKDKQKEIGAFIKPYANKVLFHYGGQSIKKSGLYQEVVDSLNRENIEFVELPGVQPNPRLSLVYEGIRLCRENGIEFILAVGGGSVLDSSKAIALGVPYDGDVWDYYLTRKEADKVLDVATILTLPATGSESSDSSVITNEEAQLKLGYGSDKIRPLFSVMNPELFFTLPKHQMANGACDMMSHIMERYFTNTLHTDVTDGLCESTLKAIMKNALILKDDMQNYDAWAEVSFAGSIAHNGLLGLGRMQDWACHKMEHELSAIYDVAHGAGLAAVTPSWMRSVYQENIGMFLQFAVNVMGVEASFRDPDAAVLEGIRRLEQFFADLGLPVTLTELGIEEKDYERMAKKATWFDRGPERPIGGLKKLYWQDVLQIYKMAK</sequence>
<gene>
    <name evidence="4" type="ORF">KCX82_12560</name>
</gene>
<proteinExistence type="predicted"/>
<dbReference type="GO" id="GO:0008106">
    <property type="term" value="F:alcohol dehydrogenase (NADP+) activity"/>
    <property type="evidence" value="ECO:0007669"/>
    <property type="project" value="TreeGrafter"/>
</dbReference>
<dbReference type="GO" id="GO:0046872">
    <property type="term" value="F:metal ion binding"/>
    <property type="evidence" value="ECO:0007669"/>
    <property type="project" value="InterPro"/>
</dbReference>
<dbReference type="Gene3D" id="3.40.50.1970">
    <property type="match status" value="1"/>
</dbReference>
<dbReference type="CDD" id="cd08187">
    <property type="entry name" value="BDH"/>
    <property type="match status" value="1"/>
</dbReference>
<dbReference type="Proteomes" id="UP000675664">
    <property type="component" value="Unassembled WGS sequence"/>
</dbReference>
<feature type="domain" description="Alcohol dehydrogenase iron-type/glycerol dehydrogenase GldA" evidence="2">
    <location>
        <begin position="10"/>
        <end position="177"/>
    </location>
</feature>
<dbReference type="Pfam" id="PF00465">
    <property type="entry name" value="Fe-ADH"/>
    <property type="match status" value="1"/>
</dbReference>
<comment type="caution">
    <text evidence="4">The sequence shown here is derived from an EMBL/GenBank/DDBJ whole genome shotgun (WGS) entry which is preliminary data.</text>
</comment>
<dbReference type="SUPFAM" id="SSF56796">
    <property type="entry name" value="Dehydroquinate synthase-like"/>
    <property type="match status" value="1"/>
</dbReference>
<dbReference type="Gene3D" id="1.20.1090.10">
    <property type="entry name" value="Dehydroquinate synthase-like - alpha domain"/>
    <property type="match status" value="1"/>
</dbReference>
<dbReference type="GO" id="GO:1990002">
    <property type="term" value="F:methylglyoxal reductase (NADPH) (acetol producing) activity"/>
    <property type="evidence" value="ECO:0007669"/>
    <property type="project" value="TreeGrafter"/>
</dbReference>
<dbReference type="InterPro" id="IPR056798">
    <property type="entry name" value="ADH_Fe_C"/>
</dbReference>
<evidence type="ECO:0000256" key="1">
    <source>
        <dbReference type="ARBA" id="ARBA00023002"/>
    </source>
</evidence>
<dbReference type="RefSeq" id="WP_227018847.1">
    <property type="nucleotide sequence ID" value="NZ_JAGSND010000008.1"/>
</dbReference>
<evidence type="ECO:0000259" key="3">
    <source>
        <dbReference type="Pfam" id="PF25137"/>
    </source>
</evidence>